<feature type="region of interest" description="Disordered" evidence="5">
    <location>
        <begin position="123"/>
        <end position="337"/>
    </location>
</feature>
<evidence type="ECO:0000256" key="4">
    <source>
        <dbReference type="PROSITE-ProRule" id="PRU00288"/>
    </source>
</evidence>
<reference evidence="7" key="1">
    <citation type="submission" date="2015-02" db="EMBL/GenBank/DDBJ databases">
        <title>A transcriptome of Wollemia nobilis - a relic of Gondwana.</title>
        <authorList>
            <person name="Chia J.Y."/>
            <person name="Leong Y.S."/>
            <person name="Abdul Karim S."/>
            <person name="Wan Azmi N."/>
            <person name="Hercus R."/>
            <person name="Croft L."/>
        </authorList>
    </citation>
    <scope>NUCLEOTIDE SEQUENCE</scope>
    <source>
        <strain evidence="7">MaeBrown</strain>
        <tissue evidence="7">Leaf</tissue>
    </source>
</reference>
<dbReference type="Pfam" id="PF01412">
    <property type="entry name" value="ArfGap"/>
    <property type="match status" value="1"/>
</dbReference>
<sequence length="798" mass="86470">MATRLKEDEKNERIIRGLLKLPPNRRCINCNSLGPQYVCTNFWTFVCTTCSGIHREFTHRVKSVSMAKFTSQEVGNLQQGGNQKAKEIHFKDFDFQRTPLPDSSNIERLRDFIKHVYVEKRYSGERGGDRPPRGKTGDRDETYENKRPDSYRSDSRSPPYDEQYAERRYSDRAGQGARKSEYDRNRYDDRAYDERRYSYEERRSPGQYESDRTRYDRGYQDNRRYDDTYKRSPSNLESGGDRRRFEDRRFPDGPDRRKPEERSPNYQRDISPPPVRPVREILGDDVPTLRVSDFPRANGNRDVEGSTRSLPEIRDKFRGQRTASSSSMGSVEANSPTLKRVNSGSLIDFSAEPEPSSAAIQQDPFAVSSVKQPSTAIKQDPFATSSFKQPSVAAPQDPFAVSSVSHSSTAVQQGFFGVSSVSQPSTAVQQDFFGVSSDSQPSVVQQDFFGVSSVPQSSPASASDNWATFELAPQAAPGPAVAAPAALAPAPASVPSPLQSLTSAPAPQAPLPGTSAGVLDPFGKANSAQWAWAPQQVQGPPPFASGANNLPAVQQSVQPPNGMPASQPWNNLLSSTVPGTHNALPNVQPAQAAGKPPAPNLDAGSQQGPQSAVSTHNARREIPEDLFAPLYPEPAFRNMGFQGGSQLGGVSGVQFPSAGMSMQGPVLYPQSSLKSTNPFDIVGEPPASQGNLFPSMGSLQAALPDYNAPPVAAHGSAVGTFNGQWTPQAPVPYPSAAVPGLFMGQQHVSKPVQPAATPHINSFASGSFPTDDLFNNFGGSQLPPKTSLSSVGSGNPFG</sequence>
<feature type="region of interest" description="Disordered" evidence="5">
    <location>
        <begin position="487"/>
        <end position="509"/>
    </location>
</feature>
<dbReference type="SUPFAM" id="SSF57863">
    <property type="entry name" value="ArfGap/RecO-like zinc finger"/>
    <property type="match status" value="1"/>
</dbReference>
<feature type="compositionally biased region" description="Basic and acidic residues" evidence="5">
    <location>
        <begin position="299"/>
        <end position="318"/>
    </location>
</feature>
<feature type="compositionally biased region" description="Low complexity" evidence="5">
    <location>
        <begin position="487"/>
        <end position="499"/>
    </location>
</feature>
<dbReference type="CDD" id="cd08838">
    <property type="entry name" value="ArfGap_AGFG"/>
    <property type="match status" value="1"/>
</dbReference>
<dbReference type="SMART" id="SM00105">
    <property type="entry name" value="ArfGap"/>
    <property type="match status" value="1"/>
</dbReference>
<dbReference type="FunFam" id="1.10.220.150:FF:000005">
    <property type="entry name" value="Arf-GAP domain and FG repeat-containing protein 1"/>
    <property type="match status" value="1"/>
</dbReference>
<feature type="region of interest" description="Disordered" evidence="5">
    <location>
        <begin position="555"/>
        <end position="617"/>
    </location>
</feature>
<feature type="compositionally biased region" description="Polar residues" evidence="5">
    <location>
        <begin position="777"/>
        <end position="798"/>
    </location>
</feature>
<dbReference type="PROSITE" id="PS50115">
    <property type="entry name" value="ARFGAP"/>
    <property type="match status" value="1"/>
</dbReference>
<evidence type="ECO:0000313" key="7">
    <source>
        <dbReference type="EMBL" id="JAG87765.1"/>
    </source>
</evidence>
<dbReference type="InterPro" id="IPR037278">
    <property type="entry name" value="ARFGAP/RecO"/>
</dbReference>
<feature type="compositionally biased region" description="Basic and acidic residues" evidence="5">
    <location>
        <begin position="123"/>
        <end position="155"/>
    </location>
</feature>
<proteinExistence type="predicted"/>
<feature type="compositionally biased region" description="Polar residues" evidence="5">
    <location>
        <begin position="321"/>
        <end position="337"/>
    </location>
</feature>
<feature type="compositionally biased region" description="Basic and acidic residues" evidence="5">
    <location>
        <begin position="178"/>
        <end position="230"/>
    </location>
</feature>
<accession>A0A0C9QSR2</accession>
<dbReference type="InterPro" id="IPR001164">
    <property type="entry name" value="ArfGAP_dom"/>
</dbReference>
<evidence type="ECO:0000256" key="5">
    <source>
        <dbReference type="SAM" id="MobiDB-lite"/>
    </source>
</evidence>
<dbReference type="AlphaFoldDB" id="A0A0C9QSR2"/>
<evidence type="ECO:0000259" key="6">
    <source>
        <dbReference type="PROSITE" id="PS50115"/>
    </source>
</evidence>
<evidence type="ECO:0000256" key="1">
    <source>
        <dbReference type="ARBA" id="ARBA00022723"/>
    </source>
</evidence>
<evidence type="ECO:0000256" key="2">
    <source>
        <dbReference type="ARBA" id="ARBA00022771"/>
    </source>
</evidence>
<dbReference type="Gene3D" id="1.10.220.150">
    <property type="entry name" value="Arf GTPase activating protein"/>
    <property type="match status" value="1"/>
</dbReference>
<dbReference type="EMBL" id="GCHU01011261">
    <property type="protein sequence ID" value="JAG87765.1"/>
    <property type="molecule type" value="Transcribed_RNA"/>
</dbReference>
<name>A0A0C9QSR2_9CONI</name>
<dbReference type="InterPro" id="IPR038508">
    <property type="entry name" value="ArfGAP_dom_sf"/>
</dbReference>
<evidence type="ECO:0000256" key="3">
    <source>
        <dbReference type="ARBA" id="ARBA00022833"/>
    </source>
</evidence>
<organism evidence="7">
    <name type="scientific">Wollemia nobilis</name>
    <dbReference type="NCBI Taxonomy" id="56998"/>
    <lineage>
        <taxon>Eukaryota</taxon>
        <taxon>Viridiplantae</taxon>
        <taxon>Streptophyta</taxon>
        <taxon>Embryophyta</taxon>
        <taxon>Tracheophyta</taxon>
        <taxon>Spermatophyta</taxon>
        <taxon>Pinopsida</taxon>
        <taxon>Pinidae</taxon>
        <taxon>Conifers II</taxon>
        <taxon>Araucariales</taxon>
        <taxon>Araucariaceae</taxon>
        <taxon>Wollemia</taxon>
    </lineage>
</organism>
<feature type="compositionally biased region" description="Basic and acidic residues" evidence="5">
    <location>
        <begin position="239"/>
        <end position="263"/>
    </location>
</feature>
<feature type="region of interest" description="Disordered" evidence="5">
    <location>
        <begin position="774"/>
        <end position="798"/>
    </location>
</feature>
<dbReference type="PANTHER" id="PTHR46085">
    <property type="entry name" value="ARFGAP/RECO-RELATED"/>
    <property type="match status" value="1"/>
</dbReference>
<feature type="compositionally biased region" description="Polar residues" evidence="5">
    <location>
        <begin position="603"/>
        <end position="616"/>
    </location>
</feature>
<feature type="compositionally biased region" description="Polar residues" evidence="5">
    <location>
        <begin position="567"/>
        <end position="585"/>
    </location>
</feature>
<keyword evidence="1" id="KW-0479">Metal-binding</keyword>
<dbReference type="PANTHER" id="PTHR46085:SF3">
    <property type="entry name" value="ARF GTPASE ACTIVATING PROTEIN"/>
    <property type="match status" value="1"/>
</dbReference>
<dbReference type="InterPro" id="IPR044820">
    <property type="entry name" value="AGD14-like"/>
</dbReference>
<protein>
    <submittedName>
        <fullName evidence="7">TSA: Wollemia nobilis Ref_Wollemi_Transcript_11326_3396 transcribed RNA sequence</fullName>
    </submittedName>
</protein>
<dbReference type="PRINTS" id="PR00405">
    <property type="entry name" value="REVINTRACTNG"/>
</dbReference>
<keyword evidence="2 4" id="KW-0863">Zinc-finger</keyword>
<keyword evidence="3" id="KW-0862">Zinc</keyword>
<feature type="domain" description="Arf-GAP" evidence="6">
    <location>
        <begin position="12"/>
        <end position="130"/>
    </location>
</feature>
<dbReference type="GO" id="GO:0005096">
    <property type="term" value="F:GTPase activator activity"/>
    <property type="evidence" value="ECO:0007669"/>
    <property type="project" value="InterPro"/>
</dbReference>
<dbReference type="GO" id="GO:0008270">
    <property type="term" value="F:zinc ion binding"/>
    <property type="evidence" value="ECO:0007669"/>
    <property type="project" value="UniProtKB-KW"/>
</dbReference>